<feature type="compositionally biased region" description="Polar residues" evidence="1">
    <location>
        <begin position="62"/>
        <end position="78"/>
    </location>
</feature>
<evidence type="ECO:0000256" key="1">
    <source>
        <dbReference type="SAM" id="MobiDB-lite"/>
    </source>
</evidence>
<accession>A0A179D1W2</accession>
<dbReference type="AlphaFoldDB" id="A0A179D1W2"/>
<dbReference type="PATRIC" id="fig|1261658.3.peg.315"/>
<sequence>MKGSSVVGDEALGVYGNNVAIVSDVNTHYQDEMSSTKKSGLMGSGFGFTIGSKKEQIEQDRTQQSAARSQVGSLSGDTTIQAGNHYQTNRQYCDLKRW</sequence>
<dbReference type="EMBL" id="JACI01000001">
    <property type="protein sequence ID" value="OAQ15798.1"/>
    <property type="molecule type" value="Genomic_DNA"/>
</dbReference>
<gene>
    <name evidence="2" type="ORF">F480_01550</name>
</gene>
<evidence type="ECO:0008006" key="4">
    <source>
        <dbReference type="Google" id="ProtNLM"/>
    </source>
</evidence>
<dbReference type="Proteomes" id="UP000078358">
    <property type="component" value="Unassembled WGS sequence"/>
</dbReference>
<comment type="caution">
    <text evidence="2">The sequence shown here is derived from an EMBL/GenBank/DDBJ whole genome shotgun (WGS) entry which is preliminary data.</text>
</comment>
<name>A0A179D1W2_BIBTR</name>
<reference evidence="2 3" key="1">
    <citation type="submission" date="2014-01" db="EMBL/GenBank/DDBJ databases">
        <authorList>
            <person name="Zuccon D."/>
        </authorList>
    </citation>
    <scope>NUCLEOTIDE SEQUENCE [LARGE SCALE GENOMIC DNA]</scope>
    <source>
        <strain evidence="2 3">Y31</strain>
    </source>
</reference>
<proteinExistence type="predicted"/>
<evidence type="ECO:0000313" key="3">
    <source>
        <dbReference type="Proteomes" id="UP000078358"/>
    </source>
</evidence>
<protein>
    <recommendedName>
        <fullName evidence="4">Hemagglutinin</fullName>
    </recommendedName>
</protein>
<organism evidence="2 3">
    <name type="scientific">Bibersteinia trehalosi Y31</name>
    <dbReference type="NCBI Taxonomy" id="1261658"/>
    <lineage>
        <taxon>Bacteria</taxon>
        <taxon>Pseudomonadati</taxon>
        <taxon>Pseudomonadota</taxon>
        <taxon>Gammaproteobacteria</taxon>
        <taxon>Pasteurellales</taxon>
        <taxon>Pasteurellaceae</taxon>
        <taxon>Bibersteinia</taxon>
    </lineage>
</organism>
<feature type="region of interest" description="Disordered" evidence="1">
    <location>
        <begin position="56"/>
        <end position="78"/>
    </location>
</feature>
<evidence type="ECO:0000313" key="2">
    <source>
        <dbReference type="EMBL" id="OAQ15798.1"/>
    </source>
</evidence>